<gene>
    <name evidence="4" type="ORF">AYI69_g6943</name>
</gene>
<dbReference type="InterPro" id="IPR009057">
    <property type="entry name" value="Homeodomain-like_sf"/>
</dbReference>
<dbReference type="EMBL" id="LSSM01003234">
    <property type="protein sequence ID" value="OMJ18598.1"/>
    <property type="molecule type" value="Genomic_DNA"/>
</dbReference>
<evidence type="ECO:0000256" key="1">
    <source>
        <dbReference type="SAM" id="Coils"/>
    </source>
</evidence>
<organism evidence="4 5">
    <name type="scientific">Smittium culicis</name>
    <dbReference type="NCBI Taxonomy" id="133412"/>
    <lineage>
        <taxon>Eukaryota</taxon>
        <taxon>Fungi</taxon>
        <taxon>Fungi incertae sedis</taxon>
        <taxon>Zoopagomycota</taxon>
        <taxon>Kickxellomycotina</taxon>
        <taxon>Harpellomycetes</taxon>
        <taxon>Harpellales</taxon>
        <taxon>Legeriomycetaceae</taxon>
        <taxon>Smittium</taxon>
    </lineage>
</organism>
<evidence type="ECO:0000256" key="2">
    <source>
        <dbReference type="SAM" id="MobiDB-lite"/>
    </source>
</evidence>
<feature type="compositionally biased region" description="Polar residues" evidence="2">
    <location>
        <begin position="415"/>
        <end position="428"/>
    </location>
</feature>
<feature type="compositionally biased region" description="Basic residues" evidence="2">
    <location>
        <begin position="396"/>
        <end position="411"/>
    </location>
</feature>
<feature type="region of interest" description="Disordered" evidence="2">
    <location>
        <begin position="389"/>
        <end position="539"/>
    </location>
</feature>
<sequence length="648" mass="74736">MSSHEDNEIKVVSEFFGLDYSKFVITPLNPDVINSLIVEKLSENFKKSRSVLELLLEKNKKLKEERSLVDDQDKDWEDGGYVQLDEKTSNTVKDLISQSEKIERVCKERIFEEEITEREMDIINQRVALQQKQFAEFERREFSVKSNKIRNIFENLNDEEISLTLKKTRNNEDEAIIKLSSPGFLYEIRKEIAKEHEAEVTNDVMNEIQLKKYEELLKKRTNIQKKSTTGEVKKKYHTVGRLPLDKALEQLRKHTNSTESGDWTKNKNVNLAEAMKGWSTARVNAFKAIKTKPNTYYYRFNAPGEVQRVGQWDETEKRLFHARLKEIGANGQWGIFSMTIPGRVGYQCSNYYRFLIENHKLKDPNYVLDKKGKAHYLFSTKKVNPDGTVVKEFRTHNKVPRSNKGRSKKIKYLTSEDSMSDYNSEKSNSGSGSGYTQQSNRYKGAGTRGGGYKRKHQSESDDEIRANDVSLTDDSEFDRETRNNSGSDKEYYESKSQRSSARSGTRSRNRTYTSDSGRSSSTAEQVHGRETHDGRRNGAKKTIAEYYQDDDYFGGGGIANDGYDSNYNPNNPLPDFVDPITLEKVSKPAISPYGHVMDYDSWIRCLMFPPDGSQKNICPLTKNPLTKRELVILTHDNINEYRFKIVNI</sequence>
<keyword evidence="1" id="KW-0175">Coiled coil</keyword>
<dbReference type="SUPFAM" id="SSF46689">
    <property type="entry name" value="Homeodomain-like"/>
    <property type="match status" value="1"/>
</dbReference>
<feature type="compositionally biased region" description="Basic and acidic residues" evidence="2">
    <location>
        <begin position="457"/>
        <end position="466"/>
    </location>
</feature>
<feature type="coiled-coil region" evidence="1">
    <location>
        <begin position="45"/>
        <end position="72"/>
    </location>
</feature>
<protein>
    <recommendedName>
        <fullName evidence="3">Myb-like domain-containing protein</fullName>
    </recommendedName>
</protein>
<evidence type="ECO:0000259" key="3">
    <source>
        <dbReference type="PROSITE" id="PS50090"/>
    </source>
</evidence>
<dbReference type="InterPro" id="IPR013083">
    <property type="entry name" value="Znf_RING/FYVE/PHD"/>
</dbReference>
<reference evidence="5" key="1">
    <citation type="submission" date="2017-01" db="EMBL/GenBank/DDBJ databases">
        <authorList>
            <person name="Wang Y."/>
            <person name="White M."/>
            <person name="Kvist S."/>
            <person name="Moncalvo J.-M."/>
        </authorList>
    </citation>
    <scope>NUCLEOTIDE SEQUENCE [LARGE SCALE GENOMIC DNA]</scope>
    <source>
        <strain evidence="5">ID-206-W2</strain>
    </source>
</reference>
<dbReference type="Gene3D" id="3.30.40.10">
    <property type="entry name" value="Zinc/RING finger domain, C3HC4 (zinc finger)"/>
    <property type="match status" value="1"/>
</dbReference>
<accession>A0A1R1XVG0</accession>
<name>A0A1R1XVG0_9FUNG</name>
<feature type="domain" description="Myb-like" evidence="3">
    <location>
        <begin position="310"/>
        <end position="356"/>
    </location>
</feature>
<dbReference type="OrthoDB" id="6781668at2759"/>
<dbReference type="Proteomes" id="UP000187429">
    <property type="component" value="Unassembled WGS sequence"/>
</dbReference>
<comment type="caution">
    <text evidence="4">The sequence shown here is derived from an EMBL/GenBank/DDBJ whole genome shotgun (WGS) entry which is preliminary data.</text>
</comment>
<feature type="compositionally biased region" description="Basic and acidic residues" evidence="2">
    <location>
        <begin position="526"/>
        <end position="536"/>
    </location>
</feature>
<dbReference type="AlphaFoldDB" id="A0A1R1XVG0"/>
<keyword evidence="5" id="KW-1185">Reference proteome</keyword>
<proteinExistence type="predicted"/>
<dbReference type="SUPFAM" id="SSF57850">
    <property type="entry name" value="RING/U-box"/>
    <property type="match status" value="1"/>
</dbReference>
<feature type="compositionally biased region" description="Polar residues" evidence="2">
    <location>
        <begin position="497"/>
        <end position="524"/>
    </location>
</feature>
<dbReference type="PROSITE" id="PS50090">
    <property type="entry name" value="MYB_LIKE"/>
    <property type="match status" value="1"/>
</dbReference>
<evidence type="ECO:0000313" key="4">
    <source>
        <dbReference type="EMBL" id="OMJ18598.1"/>
    </source>
</evidence>
<dbReference type="InterPro" id="IPR001005">
    <property type="entry name" value="SANT/Myb"/>
</dbReference>
<feature type="compositionally biased region" description="Basic and acidic residues" evidence="2">
    <location>
        <begin position="478"/>
        <end position="496"/>
    </location>
</feature>
<evidence type="ECO:0000313" key="5">
    <source>
        <dbReference type="Proteomes" id="UP000187429"/>
    </source>
</evidence>